<evidence type="ECO:0000313" key="3">
    <source>
        <dbReference type="Proteomes" id="UP000199379"/>
    </source>
</evidence>
<reference evidence="2 3" key="1">
    <citation type="submission" date="2016-10" db="EMBL/GenBank/DDBJ databases">
        <authorList>
            <person name="de Groot N.N."/>
        </authorList>
    </citation>
    <scope>NUCLEOTIDE SEQUENCE [LARGE SCALE GENOMIC DNA]</scope>
    <source>
        <strain evidence="2 3">DSM 29340</strain>
    </source>
</reference>
<evidence type="ECO:0008006" key="4">
    <source>
        <dbReference type="Google" id="ProtNLM"/>
    </source>
</evidence>
<accession>A0A1H6T8P1</accession>
<organism evidence="2 3">
    <name type="scientific">Cribrihabitans marinus</name>
    <dbReference type="NCBI Taxonomy" id="1227549"/>
    <lineage>
        <taxon>Bacteria</taxon>
        <taxon>Pseudomonadati</taxon>
        <taxon>Pseudomonadota</taxon>
        <taxon>Alphaproteobacteria</taxon>
        <taxon>Rhodobacterales</taxon>
        <taxon>Paracoccaceae</taxon>
        <taxon>Cribrihabitans</taxon>
    </lineage>
</organism>
<name>A0A1H6T8P1_9RHOB</name>
<dbReference type="Proteomes" id="UP000199379">
    <property type="component" value="Unassembled WGS sequence"/>
</dbReference>
<dbReference type="SUPFAM" id="SSF48452">
    <property type="entry name" value="TPR-like"/>
    <property type="match status" value="1"/>
</dbReference>
<dbReference type="AlphaFoldDB" id="A0A1H6T8P1"/>
<sequence length="474" mass="51629">MLTQPSAIWRKGLRVLALSIILLSAAPPSDAQEAANTQTVTIEQGAALTAQALRIGRPDVALKLSDALLQARPKDPLIHFMRATAQTQLGQAGPGRRSAARAYRLSDDPGDKFQAAQLAARLALQEERPTLAQIWLRRTAIHAPDDKAKALIARDYKVLRRINPWSFRLRGELRPSSNINNGADTALQVIDGVPVTGRLSGGAQALSGVIGSLDIATSYRLRQSDRSLTSVGGRLYVQRVRFSDEAREMAPEVDNSDYASTYGEVSLRHAFAVGPEGMGGSAAVDVALGTSWWGGERNYDFARVGGERTWRLSDGSRIRAHASAETRFSARYSTNDADILGIGLRYFVPLDNGDSMTATLALRDSDAEHPNGSYRSASLRLAYGLGRPIGPVRVDAGLVLGYTDYPEYLSAGFIRVPGGRQDESIYGDINLFFDRYDYAGFAPMLRLRAGRKSSNDSRFDITEYTVSLGIESKF</sequence>
<protein>
    <recommendedName>
        <fullName evidence="4">Tetratricopeptide repeat-containing protein</fullName>
    </recommendedName>
</protein>
<feature type="chain" id="PRO_5011742980" description="Tetratricopeptide repeat-containing protein" evidence="1">
    <location>
        <begin position="32"/>
        <end position="474"/>
    </location>
</feature>
<keyword evidence="3" id="KW-1185">Reference proteome</keyword>
<dbReference type="InterPro" id="IPR011990">
    <property type="entry name" value="TPR-like_helical_dom_sf"/>
</dbReference>
<dbReference type="OrthoDB" id="7684399at2"/>
<keyword evidence="1" id="KW-0732">Signal</keyword>
<proteinExistence type="predicted"/>
<feature type="signal peptide" evidence="1">
    <location>
        <begin position="1"/>
        <end position="31"/>
    </location>
</feature>
<dbReference type="EMBL" id="FNYD01000002">
    <property type="protein sequence ID" value="SEI74514.1"/>
    <property type="molecule type" value="Genomic_DNA"/>
</dbReference>
<evidence type="ECO:0000256" key="1">
    <source>
        <dbReference type="SAM" id="SignalP"/>
    </source>
</evidence>
<evidence type="ECO:0000313" key="2">
    <source>
        <dbReference type="EMBL" id="SEI74514.1"/>
    </source>
</evidence>
<dbReference type="STRING" id="1227549.SAMN05444007_102255"/>
<gene>
    <name evidence="2" type="ORF">SAMN05444007_102255</name>
</gene>
<dbReference type="RefSeq" id="WP_092362667.1">
    <property type="nucleotide sequence ID" value="NZ_BMGV01000002.1"/>
</dbReference>